<dbReference type="Proteomes" id="UP001291623">
    <property type="component" value="Unassembled WGS sequence"/>
</dbReference>
<evidence type="ECO:0000313" key="1">
    <source>
        <dbReference type="EMBL" id="KAK4372145.1"/>
    </source>
</evidence>
<protein>
    <submittedName>
        <fullName evidence="1">Uncharacterized protein</fullName>
    </submittedName>
</protein>
<organism evidence="1 2">
    <name type="scientific">Anisodus tanguticus</name>
    <dbReference type="NCBI Taxonomy" id="243964"/>
    <lineage>
        <taxon>Eukaryota</taxon>
        <taxon>Viridiplantae</taxon>
        <taxon>Streptophyta</taxon>
        <taxon>Embryophyta</taxon>
        <taxon>Tracheophyta</taxon>
        <taxon>Spermatophyta</taxon>
        <taxon>Magnoliopsida</taxon>
        <taxon>eudicotyledons</taxon>
        <taxon>Gunneridae</taxon>
        <taxon>Pentapetalae</taxon>
        <taxon>asterids</taxon>
        <taxon>lamiids</taxon>
        <taxon>Solanales</taxon>
        <taxon>Solanaceae</taxon>
        <taxon>Solanoideae</taxon>
        <taxon>Hyoscyameae</taxon>
        <taxon>Anisodus</taxon>
    </lineage>
</organism>
<keyword evidence="2" id="KW-1185">Reference proteome</keyword>
<gene>
    <name evidence="1" type="ORF">RND71_007529</name>
</gene>
<comment type="caution">
    <text evidence="1">The sequence shown here is derived from an EMBL/GenBank/DDBJ whole genome shotgun (WGS) entry which is preliminary data.</text>
</comment>
<evidence type="ECO:0000313" key="2">
    <source>
        <dbReference type="Proteomes" id="UP001291623"/>
    </source>
</evidence>
<sequence length="87" mass="9617">MSKYVELLDSGARIVARFNSHCPQTSRMYYHPPSKHDEDHHHHLQFFGGSGHQIGVSGSEDVTGVRFGAVVSKAGIDSTDFILYTVV</sequence>
<dbReference type="EMBL" id="JAVYJV010000004">
    <property type="protein sequence ID" value="KAK4372145.1"/>
    <property type="molecule type" value="Genomic_DNA"/>
</dbReference>
<accession>A0AAE1VTM8</accession>
<dbReference type="PANTHER" id="PTHR33983">
    <property type="entry name" value="OS07G0185900 PROTEIN"/>
    <property type="match status" value="1"/>
</dbReference>
<dbReference type="PANTHER" id="PTHR33983:SF15">
    <property type="entry name" value="JACALIN-TYPE LECTIN DOMAIN-CONTAINING PROTEIN"/>
    <property type="match status" value="1"/>
</dbReference>
<proteinExistence type="predicted"/>
<name>A0AAE1VTM8_9SOLA</name>
<reference evidence="1" key="1">
    <citation type="submission" date="2023-12" db="EMBL/GenBank/DDBJ databases">
        <title>Genome assembly of Anisodus tanguticus.</title>
        <authorList>
            <person name="Wang Y.-J."/>
        </authorList>
    </citation>
    <scope>NUCLEOTIDE SEQUENCE</scope>
    <source>
        <strain evidence="1">KB-2021</strain>
        <tissue evidence="1">Leaf</tissue>
    </source>
</reference>
<dbReference type="AlphaFoldDB" id="A0AAE1VTM8"/>